<name>A0A1Y2FTH1_9FUNG</name>
<comment type="caution">
    <text evidence="3">The sequence shown here is derived from an EMBL/GenBank/DDBJ whole genome shotgun (WGS) entry which is preliminary data.</text>
</comment>
<keyword evidence="1" id="KW-1133">Transmembrane helix</keyword>
<feature type="signal peptide" evidence="2">
    <location>
        <begin position="1"/>
        <end position="23"/>
    </location>
</feature>
<accession>A0A1Y2FTH1</accession>
<evidence type="ECO:0000256" key="1">
    <source>
        <dbReference type="SAM" id="Phobius"/>
    </source>
</evidence>
<dbReference type="EMBL" id="MCOG01000002">
    <property type="protein sequence ID" value="ORY86486.1"/>
    <property type="molecule type" value="Genomic_DNA"/>
</dbReference>
<sequence length="279" mass="32147">MIYCKFNVIFLIILFCSIIKVRSEEEDDDKDKTTIYVTVTANSTTEEATPTKDETIPTSTVEIEKLPEYIKFEDALKQTEDQCMKHVYVVSLNLFHANQIGNVDCGNGHFSSLESLRKAKPCKNNPKLQYAIEYMDANIRLMCHTYSTGTYTYEGKQEKKLCPIIQLMKTNYTKYEENLFDGCKKNDTCIEDILKDYKSIERIRTKLKEIDNDDEKVSYKINGGNETVFFKMNITDSIFKQLESKCPTYINITSSALSVTISFSTLIAFSIFMIFIGRM</sequence>
<gene>
    <name evidence="3" type="ORF">LY90DRAFT_696794</name>
</gene>
<evidence type="ECO:0000313" key="3">
    <source>
        <dbReference type="EMBL" id="ORY86486.1"/>
    </source>
</evidence>
<evidence type="ECO:0000256" key="2">
    <source>
        <dbReference type="SAM" id="SignalP"/>
    </source>
</evidence>
<keyword evidence="2" id="KW-0732">Signal</keyword>
<keyword evidence="1" id="KW-0472">Membrane</keyword>
<dbReference type="OrthoDB" id="10503771at2759"/>
<dbReference type="Proteomes" id="UP000193920">
    <property type="component" value="Unassembled WGS sequence"/>
</dbReference>
<protein>
    <submittedName>
        <fullName evidence="3">Uncharacterized protein</fullName>
    </submittedName>
</protein>
<keyword evidence="1" id="KW-0812">Transmembrane</keyword>
<reference evidence="3 4" key="1">
    <citation type="submission" date="2016-08" db="EMBL/GenBank/DDBJ databases">
        <title>A Parts List for Fungal Cellulosomes Revealed by Comparative Genomics.</title>
        <authorList>
            <consortium name="DOE Joint Genome Institute"/>
            <person name="Haitjema C.H."/>
            <person name="Gilmore S.P."/>
            <person name="Henske J.K."/>
            <person name="Solomon K.V."/>
            <person name="De Groot R."/>
            <person name="Kuo A."/>
            <person name="Mondo S.J."/>
            <person name="Salamov A.A."/>
            <person name="Labutti K."/>
            <person name="Zhao Z."/>
            <person name="Chiniquy J."/>
            <person name="Barry K."/>
            <person name="Brewer H.M."/>
            <person name="Purvine S.O."/>
            <person name="Wright A.T."/>
            <person name="Boxma B."/>
            <person name="Van Alen T."/>
            <person name="Hackstein J.H."/>
            <person name="Baker S.E."/>
            <person name="Grigoriev I.V."/>
            <person name="O'Malley M.A."/>
        </authorList>
    </citation>
    <scope>NUCLEOTIDE SEQUENCE [LARGE SCALE GENOMIC DNA]</scope>
    <source>
        <strain evidence="3 4">G1</strain>
    </source>
</reference>
<feature type="transmembrane region" description="Helical" evidence="1">
    <location>
        <begin position="256"/>
        <end position="276"/>
    </location>
</feature>
<keyword evidence="4" id="KW-1185">Reference proteome</keyword>
<feature type="chain" id="PRO_5012463425" evidence="2">
    <location>
        <begin position="24"/>
        <end position="279"/>
    </location>
</feature>
<proteinExistence type="predicted"/>
<dbReference type="AlphaFoldDB" id="A0A1Y2FTH1"/>
<organism evidence="3 4">
    <name type="scientific">Neocallimastix californiae</name>
    <dbReference type="NCBI Taxonomy" id="1754190"/>
    <lineage>
        <taxon>Eukaryota</taxon>
        <taxon>Fungi</taxon>
        <taxon>Fungi incertae sedis</taxon>
        <taxon>Chytridiomycota</taxon>
        <taxon>Chytridiomycota incertae sedis</taxon>
        <taxon>Neocallimastigomycetes</taxon>
        <taxon>Neocallimastigales</taxon>
        <taxon>Neocallimastigaceae</taxon>
        <taxon>Neocallimastix</taxon>
    </lineage>
</organism>
<evidence type="ECO:0000313" key="4">
    <source>
        <dbReference type="Proteomes" id="UP000193920"/>
    </source>
</evidence>